<dbReference type="InterPro" id="IPR023828">
    <property type="entry name" value="Peptidase_S8_Ser-AS"/>
</dbReference>
<dbReference type="Gene3D" id="3.40.50.200">
    <property type="entry name" value="Peptidase S8/S53 domain"/>
    <property type="match status" value="1"/>
</dbReference>
<feature type="active site" description="Charge relay system" evidence="5">
    <location>
        <position position="217"/>
    </location>
</feature>
<reference evidence="8 9" key="1">
    <citation type="submission" date="2015-01" db="EMBL/GenBank/DDBJ databases">
        <title>Genome of Sphingomonas taxi strain 30a.</title>
        <authorList>
            <person name="Eevers N."/>
            <person name="Van Hamme J."/>
            <person name="Bottos E."/>
            <person name="Weyens N."/>
            <person name="Vangronsveld J."/>
        </authorList>
    </citation>
    <scope>NUCLEOTIDE SEQUENCE [LARGE SCALE GENOMIC DNA]</scope>
    <source>
        <strain evidence="8 9">30a</strain>
    </source>
</reference>
<keyword evidence="2 5" id="KW-0645">Protease</keyword>
<evidence type="ECO:0000256" key="6">
    <source>
        <dbReference type="SAM" id="SignalP"/>
    </source>
</evidence>
<dbReference type="SMR" id="A0A0D1MGK7"/>
<evidence type="ECO:0000259" key="7">
    <source>
        <dbReference type="Pfam" id="PF00082"/>
    </source>
</evidence>
<evidence type="ECO:0000313" key="9">
    <source>
        <dbReference type="Proteomes" id="UP000033203"/>
    </source>
</evidence>
<feature type="chain" id="PRO_5002233429" description="Peptidase S8/S53 domain-containing protein" evidence="6">
    <location>
        <begin position="19"/>
        <end position="446"/>
    </location>
</feature>
<dbReference type="EMBL" id="JXTP01000017">
    <property type="protein sequence ID" value="KIU29497.1"/>
    <property type="molecule type" value="Genomic_DNA"/>
</dbReference>
<dbReference type="GO" id="GO:0004252">
    <property type="term" value="F:serine-type endopeptidase activity"/>
    <property type="evidence" value="ECO:0007669"/>
    <property type="project" value="UniProtKB-UniRule"/>
</dbReference>
<dbReference type="PROSITE" id="PS51892">
    <property type="entry name" value="SUBTILASE"/>
    <property type="match status" value="1"/>
</dbReference>
<evidence type="ECO:0000313" key="8">
    <source>
        <dbReference type="EMBL" id="KIU29497.1"/>
    </source>
</evidence>
<dbReference type="AlphaFoldDB" id="A0A0D1MGK7"/>
<evidence type="ECO:0000256" key="5">
    <source>
        <dbReference type="PROSITE-ProRule" id="PRU01240"/>
    </source>
</evidence>
<accession>A0A0D1MGK7</accession>
<keyword evidence="6" id="KW-0732">Signal</keyword>
<feature type="signal peptide" evidence="6">
    <location>
        <begin position="1"/>
        <end position="18"/>
    </location>
</feature>
<dbReference type="GO" id="GO:0006508">
    <property type="term" value="P:proteolysis"/>
    <property type="evidence" value="ECO:0007669"/>
    <property type="project" value="UniProtKB-KW"/>
</dbReference>
<name>A0A0D1MGK7_9SPHN</name>
<evidence type="ECO:0000256" key="4">
    <source>
        <dbReference type="ARBA" id="ARBA00022825"/>
    </source>
</evidence>
<feature type="active site" description="Charge relay system" evidence="5">
    <location>
        <position position="245"/>
    </location>
</feature>
<dbReference type="PANTHER" id="PTHR43806:SF11">
    <property type="entry name" value="CEREVISIN-RELATED"/>
    <property type="match status" value="1"/>
</dbReference>
<protein>
    <recommendedName>
        <fullName evidence="7">Peptidase S8/S53 domain-containing protein</fullName>
    </recommendedName>
</protein>
<evidence type="ECO:0000256" key="2">
    <source>
        <dbReference type="ARBA" id="ARBA00022670"/>
    </source>
</evidence>
<dbReference type="CDD" id="cd05561">
    <property type="entry name" value="Peptidases_S8_4"/>
    <property type="match status" value="1"/>
</dbReference>
<keyword evidence="4 5" id="KW-0720">Serine protease</keyword>
<dbReference type="SUPFAM" id="SSF52743">
    <property type="entry name" value="Subtilisin-like"/>
    <property type="match status" value="1"/>
</dbReference>
<dbReference type="InterPro" id="IPR000209">
    <property type="entry name" value="Peptidase_S8/S53_dom"/>
</dbReference>
<dbReference type="InterPro" id="IPR050131">
    <property type="entry name" value="Peptidase_S8_subtilisin-like"/>
</dbReference>
<comment type="similarity">
    <text evidence="1 5">Belongs to the peptidase S8 family.</text>
</comment>
<feature type="domain" description="Peptidase S8/S53" evidence="7">
    <location>
        <begin position="242"/>
        <end position="410"/>
    </location>
</feature>
<evidence type="ECO:0000256" key="1">
    <source>
        <dbReference type="ARBA" id="ARBA00011073"/>
    </source>
</evidence>
<dbReference type="InterPro" id="IPR036852">
    <property type="entry name" value="Peptidase_S8/S53_dom_sf"/>
</dbReference>
<evidence type="ECO:0000256" key="3">
    <source>
        <dbReference type="ARBA" id="ARBA00022801"/>
    </source>
</evidence>
<proteinExistence type="inferred from homology"/>
<gene>
    <name evidence="8" type="ORF">SR41_03905</name>
</gene>
<dbReference type="PANTHER" id="PTHR43806">
    <property type="entry name" value="PEPTIDASE S8"/>
    <property type="match status" value="1"/>
</dbReference>
<dbReference type="PATRIC" id="fig|1549858.7.peg.3289"/>
<dbReference type="PROSITE" id="PS00138">
    <property type="entry name" value="SUBTILASE_SER"/>
    <property type="match status" value="1"/>
</dbReference>
<sequence length="446" mass="44356">MKRWALMLTIGLASPAAAQLLGGGLPTGGLGTPLGGVTDTVQRATGSMLGSRQQASDALSQGVASGLGGPLLMADGALRALSPRDLLALRKERLRALVRENRTTLDVDDDGNPVRRDVILALALSPDTLEKAKAAGFTLTSTETIDGLDVSTSILAPPHGKPVRKAIEALRALDPGGTYALDAIYEPAHAPLAAMAGALAGSGTASGSAPLRMGLIDGGVGRHPAFAGIAIEQRGFAGEAKPSGHGTAVASLMVGRSGAFHGAMPGAGLLVADVYGGSASNGSAVAIVRAMAWLAQNGAKVVNISLVGPPNPLLAAGIRALTAKGIRVVAAVGNDGPAAPPQYPASYPDVIAVTGVDAKGKALMEAGKPLHLDYAAPGADMVGAVPGGGWEVLRGTSFAAPLVAATFARVGTPAALAAEAKPGSGRIGRGVVCDTCRTPPKAVGLK</sequence>
<comment type="caution">
    <text evidence="8">The sequence shown here is derived from an EMBL/GenBank/DDBJ whole genome shotgun (WGS) entry which is preliminary data.</text>
</comment>
<dbReference type="Proteomes" id="UP000033203">
    <property type="component" value="Unassembled WGS sequence"/>
</dbReference>
<feature type="active site" description="Charge relay system" evidence="5">
    <location>
        <position position="397"/>
    </location>
</feature>
<keyword evidence="3 5" id="KW-0378">Hydrolase</keyword>
<organism evidence="8 9">
    <name type="scientific">Sphingomonas melonis</name>
    <dbReference type="NCBI Taxonomy" id="152682"/>
    <lineage>
        <taxon>Bacteria</taxon>
        <taxon>Pseudomonadati</taxon>
        <taxon>Pseudomonadota</taxon>
        <taxon>Alphaproteobacteria</taxon>
        <taxon>Sphingomonadales</taxon>
        <taxon>Sphingomonadaceae</taxon>
        <taxon>Sphingomonas</taxon>
    </lineage>
</organism>
<dbReference type="Pfam" id="PF00082">
    <property type="entry name" value="Peptidase_S8"/>
    <property type="match status" value="1"/>
</dbReference>